<sequence>MARIQLVEPYELAQWIDDDSNGIFVMDVRDSDYYGYKIPGSRNIPANQFGQNCSKSRIVSSTIYCQTVNQAMGLSQQRPKLFTK</sequence>
<dbReference type="SUPFAM" id="SSF52821">
    <property type="entry name" value="Rhodanese/Cell cycle control phosphatase"/>
    <property type="match status" value="1"/>
</dbReference>
<protein>
    <recommendedName>
        <fullName evidence="3">Rhodanese domain-containing protein</fullName>
    </recommendedName>
</protein>
<proteinExistence type="predicted"/>
<organism evidence="1 2">
    <name type="scientific">Streblomastix strix</name>
    <dbReference type="NCBI Taxonomy" id="222440"/>
    <lineage>
        <taxon>Eukaryota</taxon>
        <taxon>Metamonada</taxon>
        <taxon>Preaxostyla</taxon>
        <taxon>Oxymonadida</taxon>
        <taxon>Streblomastigidae</taxon>
        <taxon>Streblomastix</taxon>
    </lineage>
</organism>
<dbReference type="Gene3D" id="3.40.250.10">
    <property type="entry name" value="Rhodanese-like domain"/>
    <property type="match status" value="1"/>
</dbReference>
<dbReference type="AlphaFoldDB" id="A0A5J4W0W5"/>
<evidence type="ECO:0000313" key="1">
    <source>
        <dbReference type="EMBL" id="KAA6388270.1"/>
    </source>
</evidence>
<dbReference type="OrthoDB" id="102559at2759"/>
<name>A0A5J4W0W5_9EUKA</name>
<reference evidence="1 2" key="1">
    <citation type="submission" date="2019-03" db="EMBL/GenBank/DDBJ databases">
        <title>Single cell metagenomics reveals metabolic interactions within the superorganism composed of flagellate Streblomastix strix and complex community of Bacteroidetes bacteria on its surface.</title>
        <authorList>
            <person name="Treitli S.C."/>
            <person name="Kolisko M."/>
            <person name="Husnik F."/>
            <person name="Keeling P."/>
            <person name="Hampl V."/>
        </authorList>
    </citation>
    <scope>NUCLEOTIDE SEQUENCE [LARGE SCALE GENOMIC DNA]</scope>
    <source>
        <strain evidence="1">ST1C</strain>
    </source>
</reference>
<evidence type="ECO:0000313" key="2">
    <source>
        <dbReference type="Proteomes" id="UP000324800"/>
    </source>
</evidence>
<dbReference type="EMBL" id="SNRW01004048">
    <property type="protein sequence ID" value="KAA6388270.1"/>
    <property type="molecule type" value="Genomic_DNA"/>
</dbReference>
<dbReference type="InterPro" id="IPR036873">
    <property type="entry name" value="Rhodanese-like_dom_sf"/>
</dbReference>
<gene>
    <name evidence="1" type="ORF">EZS28_016201</name>
</gene>
<accession>A0A5J4W0W5</accession>
<evidence type="ECO:0008006" key="3">
    <source>
        <dbReference type="Google" id="ProtNLM"/>
    </source>
</evidence>
<dbReference type="Proteomes" id="UP000324800">
    <property type="component" value="Unassembled WGS sequence"/>
</dbReference>
<comment type="caution">
    <text evidence="1">The sequence shown here is derived from an EMBL/GenBank/DDBJ whole genome shotgun (WGS) entry which is preliminary data.</text>
</comment>